<protein>
    <submittedName>
        <fullName evidence="2">Competence protein ComGE</fullName>
    </submittedName>
</protein>
<dbReference type="RefSeq" id="WP_093728474.1">
    <property type="nucleotide sequence ID" value="NZ_FMZB01000013.1"/>
</dbReference>
<keyword evidence="1" id="KW-0472">Membrane</keyword>
<dbReference type="STRING" id="361279.SAMN05421663_11314"/>
<dbReference type="EMBL" id="FMZB01000013">
    <property type="protein sequence ID" value="SDD53745.1"/>
    <property type="molecule type" value="Genomic_DNA"/>
</dbReference>
<accession>A0A1G6VLH2</accession>
<name>A0A1G6VLH2_9BACI</name>
<feature type="transmembrane region" description="Helical" evidence="1">
    <location>
        <begin position="12"/>
        <end position="34"/>
    </location>
</feature>
<evidence type="ECO:0000313" key="2">
    <source>
        <dbReference type="EMBL" id="SDD53745.1"/>
    </source>
</evidence>
<keyword evidence="1" id="KW-1133">Transmembrane helix</keyword>
<sequence>MKTAPKQSGFLLLDALFSFGMFLLLCTLLLPLWIDLRKEQLIQETKATYYSLLQNELAKPNPKNQKSYEGELVVELAFSIEDGMKKGCLELKGGGRKESSCLYGYLE</sequence>
<reference evidence="3" key="1">
    <citation type="submission" date="2016-10" db="EMBL/GenBank/DDBJ databases">
        <authorList>
            <person name="Varghese N."/>
            <person name="Submissions S."/>
        </authorList>
    </citation>
    <scope>NUCLEOTIDE SEQUENCE [LARGE SCALE GENOMIC DNA]</scope>
    <source>
        <strain evidence="3">DSM 21620</strain>
    </source>
</reference>
<keyword evidence="3" id="KW-1185">Reference proteome</keyword>
<dbReference type="OrthoDB" id="2970042at2"/>
<keyword evidence="1" id="KW-0812">Transmembrane</keyword>
<evidence type="ECO:0000256" key="1">
    <source>
        <dbReference type="SAM" id="Phobius"/>
    </source>
</evidence>
<evidence type="ECO:0000313" key="3">
    <source>
        <dbReference type="Proteomes" id="UP000198666"/>
    </source>
</evidence>
<organism evidence="2 3">
    <name type="scientific">Terribacillus halophilus</name>
    <dbReference type="NCBI Taxonomy" id="361279"/>
    <lineage>
        <taxon>Bacteria</taxon>
        <taxon>Bacillati</taxon>
        <taxon>Bacillota</taxon>
        <taxon>Bacilli</taxon>
        <taxon>Bacillales</taxon>
        <taxon>Bacillaceae</taxon>
        <taxon>Terribacillus</taxon>
    </lineage>
</organism>
<gene>
    <name evidence="2" type="ORF">SAMN05421663_11314</name>
</gene>
<dbReference type="AlphaFoldDB" id="A0A1G6VLH2"/>
<proteinExistence type="predicted"/>
<dbReference type="Proteomes" id="UP000198666">
    <property type="component" value="Unassembled WGS sequence"/>
</dbReference>